<dbReference type="PROSITE" id="PS00194">
    <property type="entry name" value="THIOREDOXIN_1"/>
    <property type="match status" value="1"/>
</dbReference>
<dbReference type="GO" id="GO:0016491">
    <property type="term" value="F:oxidoreductase activity"/>
    <property type="evidence" value="ECO:0007669"/>
    <property type="project" value="InterPro"/>
</dbReference>
<dbReference type="AlphaFoldDB" id="A0A556PBJ5"/>
<evidence type="ECO:0000259" key="2">
    <source>
        <dbReference type="PROSITE" id="PS51352"/>
    </source>
</evidence>
<protein>
    <submittedName>
        <fullName evidence="3">TlpA family protein disulfide reductase</fullName>
    </submittedName>
</protein>
<dbReference type="InterPro" id="IPR050553">
    <property type="entry name" value="Thioredoxin_ResA/DsbE_sf"/>
</dbReference>
<dbReference type="RefSeq" id="WP_144089385.1">
    <property type="nucleotide sequence ID" value="NZ_VMHE01000025.1"/>
</dbReference>
<keyword evidence="1" id="KW-1015">Disulfide bond</keyword>
<dbReference type="EMBL" id="VMHE01000025">
    <property type="protein sequence ID" value="TSJ61745.1"/>
    <property type="molecule type" value="Genomic_DNA"/>
</dbReference>
<dbReference type="Gene3D" id="3.40.30.10">
    <property type="entry name" value="Glutaredoxin"/>
    <property type="match status" value="1"/>
</dbReference>
<dbReference type="InterPro" id="IPR000866">
    <property type="entry name" value="AhpC/TSA"/>
</dbReference>
<gene>
    <name evidence="3" type="ORF">FPQ13_11020</name>
</gene>
<keyword evidence="4" id="KW-1185">Reference proteome</keyword>
<dbReference type="PANTHER" id="PTHR42852:SF17">
    <property type="entry name" value="THIOREDOXIN-LIKE PROTEIN HI_1115"/>
    <property type="match status" value="1"/>
</dbReference>
<comment type="caution">
    <text evidence="3">The sequence shown here is derived from an EMBL/GenBank/DDBJ whole genome shotgun (WGS) entry which is preliminary data.</text>
</comment>
<dbReference type="InterPro" id="IPR013766">
    <property type="entry name" value="Thioredoxin_domain"/>
</dbReference>
<dbReference type="PROSITE" id="PS51352">
    <property type="entry name" value="THIOREDOXIN_2"/>
    <property type="match status" value="1"/>
</dbReference>
<dbReference type="SUPFAM" id="SSF52833">
    <property type="entry name" value="Thioredoxin-like"/>
    <property type="match status" value="1"/>
</dbReference>
<evidence type="ECO:0000256" key="1">
    <source>
        <dbReference type="ARBA" id="ARBA00023157"/>
    </source>
</evidence>
<dbReference type="CDD" id="cd02966">
    <property type="entry name" value="TlpA_like_family"/>
    <property type="match status" value="1"/>
</dbReference>
<dbReference type="Pfam" id="PF00578">
    <property type="entry name" value="AhpC-TSA"/>
    <property type="match status" value="1"/>
</dbReference>
<dbReference type="Proteomes" id="UP000316425">
    <property type="component" value="Unassembled WGS sequence"/>
</dbReference>
<sequence>MKKWILLVVVVLMVGFAVYDFIGSSDDTADQDGEKVVIYPELDDPDQKAGTGIKQGQYAPDVKLKTTEGETVRLSDYRGKPVILNFWATWCPPCRAEIPDFQKLYDNEDVEILAINMTASEDSREGVIDFVEEFEMTFPVLMDEEGKVTNHFQITAYPTSYIIDSEGRTAYVVQGAMNYDFMLQALGKIQ</sequence>
<dbReference type="InterPro" id="IPR017937">
    <property type="entry name" value="Thioredoxin_CS"/>
</dbReference>
<reference evidence="3 4" key="1">
    <citation type="submission" date="2019-07" db="EMBL/GenBank/DDBJ databases">
        <title>Allobacillus sp. nov. SKP isolated from shrimp paste of Euphausiacea.</title>
        <authorList>
            <person name="Kanchanasin P."/>
            <person name="Tanasupawat S."/>
            <person name="Shi W."/>
            <person name="Wu L."/>
            <person name="Ma J."/>
        </authorList>
    </citation>
    <scope>NUCLEOTIDE SEQUENCE [LARGE SCALE GENOMIC DNA]</scope>
    <source>
        <strain evidence="3 4">SKP4-8</strain>
    </source>
</reference>
<dbReference type="OrthoDB" id="25753at2"/>
<dbReference type="GO" id="GO:0016209">
    <property type="term" value="F:antioxidant activity"/>
    <property type="evidence" value="ECO:0007669"/>
    <property type="project" value="InterPro"/>
</dbReference>
<accession>A0A556PBJ5</accession>
<evidence type="ECO:0000313" key="3">
    <source>
        <dbReference type="EMBL" id="TSJ61745.1"/>
    </source>
</evidence>
<name>A0A556PBJ5_9BACI</name>
<dbReference type="InterPro" id="IPR036249">
    <property type="entry name" value="Thioredoxin-like_sf"/>
</dbReference>
<feature type="domain" description="Thioredoxin" evidence="2">
    <location>
        <begin position="53"/>
        <end position="190"/>
    </location>
</feature>
<evidence type="ECO:0000313" key="4">
    <source>
        <dbReference type="Proteomes" id="UP000316425"/>
    </source>
</evidence>
<proteinExistence type="predicted"/>
<dbReference type="PANTHER" id="PTHR42852">
    <property type="entry name" value="THIOL:DISULFIDE INTERCHANGE PROTEIN DSBE"/>
    <property type="match status" value="1"/>
</dbReference>
<organism evidence="3 4">
    <name type="scientific">Allobacillus salarius</name>
    <dbReference type="NCBI Taxonomy" id="1955272"/>
    <lineage>
        <taxon>Bacteria</taxon>
        <taxon>Bacillati</taxon>
        <taxon>Bacillota</taxon>
        <taxon>Bacilli</taxon>
        <taxon>Bacillales</taxon>
        <taxon>Bacillaceae</taxon>
        <taxon>Allobacillus</taxon>
    </lineage>
</organism>